<evidence type="ECO:0000313" key="3">
    <source>
        <dbReference type="Proteomes" id="UP001501676"/>
    </source>
</evidence>
<gene>
    <name evidence="2" type="ORF">GCM10020369_65350</name>
</gene>
<dbReference type="Proteomes" id="UP001501676">
    <property type="component" value="Unassembled WGS sequence"/>
</dbReference>
<sequence length="44" mass="4734">MATGKAVKRDVKKTAKTAKSEAKSTGKAMKRDAKKTKRKAKAKA</sequence>
<evidence type="ECO:0000313" key="2">
    <source>
        <dbReference type="EMBL" id="GAA3394759.1"/>
    </source>
</evidence>
<dbReference type="RefSeq" id="WP_345732118.1">
    <property type="nucleotide sequence ID" value="NZ_BAAAYN010000046.1"/>
</dbReference>
<keyword evidence="3" id="KW-1185">Reference proteome</keyword>
<reference evidence="3" key="1">
    <citation type="journal article" date="2019" name="Int. J. Syst. Evol. Microbiol.">
        <title>The Global Catalogue of Microorganisms (GCM) 10K type strain sequencing project: providing services to taxonomists for standard genome sequencing and annotation.</title>
        <authorList>
            <consortium name="The Broad Institute Genomics Platform"/>
            <consortium name="The Broad Institute Genome Sequencing Center for Infectious Disease"/>
            <person name="Wu L."/>
            <person name="Ma J."/>
        </authorList>
    </citation>
    <scope>NUCLEOTIDE SEQUENCE [LARGE SCALE GENOMIC DNA]</scope>
    <source>
        <strain evidence="3">JCM 9458</strain>
    </source>
</reference>
<protein>
    <submittedName>
        <fullName evidence="2">Uncharacterized protein</fullName>
    </submittedName>
</protein>
<feature type="compositionally biased region" description="Basic residues" evidence="1">
    <location>
        <begin position="32"/>
        <end position="44"/>
    </location>
</feature>
<organism evidence="2 3">
    <name type="scientific">Cryptosporangium minutisporangium</name>
    <dbReference type="NCBI Taxonomy" id="113569"/>
    <lineage>
        <taxon>Bacteria</taxon>
        <taxon>Bacillati</taxon>
        <taxon>Actinomycetota</taxon>
        <taxon>Actinomycetes</taxon>
        <taxon>Cryptosporangiales</taxon>
        <taxon>Cryptosporangiaceae</taxon>
        <taxon>Cryptosporangium</taxon>
    </lineage>
</organism>
<accession>A0ABP6T6X0</accession>
<comment type="caution">
    <text evidence="2">The sequence shown here is derived from an EMBL/GenBank/DDBJ whole genome shotgun (WGS) entry which is preliminary data.</text>
</comment>
<name>A0ABP6T6X0_9ACTN</name>
<proteinExistence type="predicted"/>
<dbReference type="EMBL" id="BAAAYN010000046">
    <property type="protein sequence ID" value="GAA3394759.1"/>
    <property type="molecule type" value="Genomic_DNA"/>
</dbReference>
<feature type="region of interest" description="Disordered" evidence="1">
    <location>
        <begin position="1"/>
        <end position="44"/>
    </location>
</feature>
<feature type="compositionally biased region" description="Basic and acidic residues" evidence="1">
    <location>
        <begin position="7"/>
        <end position="24"/>
    </location>
</feature>
<evidence type="ECO:0000256" key="1">
    <source>
        <dbReference type="SAM" id="MobiDB-lite"/>
    </source>
</evidence>